<organism evidence="10 11">
    <name type="scientific">Pararhodospirillum photometricum DSM 122</name>
    <dbReference type="NCBI Taxonomy" id="1150469"/>
    <lineage>
        <taxon>Bacteria</taxon>
        <taxon>Pseudomonadati</taxon>
        <taxon>Pseudomonadota</taxon>
        <taxon>Alphaproteobacteria</taxon>
        <taxon>Rhodospirillales</taxon>
        <taxon>Rhodospirillaceae</taxon>
        <taxon>Pararhodospirillum</taxon>
    </lineage>
</organism>
<accession>H6SJT5</accession>
<evidence type="ECO:0000313" key="10">
    <source>
        <dbReference type="EMBL" id="CCG08250.1"/>
    </source>
</evidence>
<dbReference type="eggNOG" id="COG0642">
    <property type="taxonomic scope" value="Bacteria"/>
</dbReference>
<dbReference type="InterPro" id="IPR003661">
    <property type="entry name" value="HisK_dim/P_dom"/>
</dbReference>
<evidence type="ECO:0000256" key="8">
    <source>
        <dbReference type="SAM" id="Phobius"/>
    </source>
</evidence>
<reference evidence="10 11" key="1">
    <citation type="submission" date="2012-02" db="EMBL/GenBank/DDBJ databases">
        <title>Shotgun genome sequence of Phaeospirillum photometricum DSM 122.</title>
        <authorList>
            <person name="Duquesne K."/>
            <person name="Sturgis J."/>
        </authorList>
    </citation>
    <scope>NUCLEOTIDE SEQUENCE [LARGE SCALE GENOMIC DNA]</scope>
    <source>
        <strain evidence="11">DSM122</strain>
    </source>
</reference>
<evidence type="ECO:0000313" key="11">
    <source>
        <dbReference type="Proteomes" id="UP000033220"/>
    </source>
</evidence>
<dbReference type="PANTHER" id="PTHR43711">
    <property type="entry name" value="TWO-COMPONENT HISTIDINE KINASE"/>
    <property type="match status" value="1"/>
</dbReference>
<feature type="coiled-coil region" evidence="7">
    <location>
        <begin position="85"/>
        <end position="140"/>
    </location>
</feature>
<dbReference type="RefSeq" id="WP_014414889.1">
    <property type="nucleotide sequence ID" value="NC_017059.1"/>
</dbReference>
<evidence type="ECO:0000256" key="6">
    <source>
        <dbReference type="ARBA" id="ARBA00023012"/>
    </source>
</evidence>
<dbReference type="InterPro" id="IPR005467">
    <property type="entry name" value="His_kinase_dom"/>
</dbReference>
<sequence>MSAPAEGASFGWMTRRYILALSVVGILASASFVVFDRLSARNEQTLAVIEAGDTLYVLSQRAALYAAWIDQSQCPPEIRQNSDCRQDLIELIEQMEQAMALLEGLPPLLESPQRVPFPPLEDLSERLNQYVAALRTLLSTTAEGGSDDPNPDRLRQAARTVILHEAAAPLPHALHHLIREVQAQTRANHQRLRVAQFAALAMILLTLGLEALLIFRPMVARTRHHFGALERSRDDLEGIVRTRTQAIDDARDKAVRATQAKSRFLAAVGHDLMQPLRAATMLTGIIARHAETEAVRRAIPELRAAHSAMGRLVRAVIDLSRLDAGVVTPHREAVDLGALLEGVGAAFAREATVKGLRLRVVPTSLWINTDPGLMERIVSNLVANAVRYTHAGGIVLGVRRLAHGPAIVIADTGPGIDRRDRARIFEEFTRLNPTETETGEGLGLSIVDRLCRLLECDVSLKSNVGHGTSFYVHLPADVVLPPTARGRQMSSDTLP</sequence>
<dbReference type="PRINTS" id="PR00344">
    <property type="entry name" value="BCTRLSENSOR"/>
</dbReference>
<dbReference type="OrthoDB" id="7267626at2"/>
<evidence type="ECO:0000256" key="3">
    <source>
        <dbReference type="ARBA" id="ARBA00022553"/>
    </source>
</evidence>
<dbReference type="InterPro" id="IPR003594">
    <property type="entry name" value="HATPase_dom"/>
</dbReference>
<keyword evidence="8" id="KW-0472">Membrane</keyword>
<comment type="catalytic activity">
    <reaction evidence="1">
        <text>ATP + protein L-histidine = ADP + protein N-phospho-L-histidine.</text>
        <dbReference type="EC" id="2.7.13.3"/>
    </reaction>
</comment>
<evidence type="ECO:0000256" key="2">
    <source>
        <dbReference type="ARBA" id="ARBA00012438"/>
    </source>
</evidence>
<feature type="transmembrane region" description="Helical" evidence="8">
    <location>
        <begin position="17"/>
        <end position="35"/>
    </location>
</feature>
<dbReference type="Pfam" id="PF02518">
    <property type="entry name" value="HATPase_c"/>
    <property type="match status" value="1"/>
</dbReference>
<dbReference type="InterPro" id="IPR036097">
    <property type="entry name" value="HisK_dim/P_sf"/>
</dbReference>
<evidence type="ECO:0000256" key="4">
    <source>
        <dbReference type="ARBA" id="ARBA00022679"/>
    </source>
</evidence>
<keyword evidence="8" id="KW-1133">Transmembrane helix</keyword>
<dbReference type="PANTHER" id="PTHR43711:SF1">
    <property type="entry name" value="HISTIDINE KINASE 1"/>
    <property type="match status" value="1"/>
</dbReference>
<dbReference type="SMART" id="SM00387">
    <property type="entry name" value="HATPase_c"/>
    <property type="match status" value="1"/>
</dbReference>
<dbReference type="Gene3D" id="3.30.565.10">
    <property type="entry name" value="Histidine kinase-like ATPase, C-terminal domain"/>
    <property type="match status" value="1"/>
</dbReference>
<keyword evidence="3" id="KW-0597">Phosphoprotein</keyword>
<dbReference type="InterPro" id="IPR050736">
    <property type="entry name" value="Sensor_HK_Regulatory"/>
</dbReference>
<keyword evidence="7" id="KW-0175">Coiled coil</keyword>
<dbReference type="CDD" id="cd00075">
    <property type="entry name" value="HATPase"/>
    <property type="match status" value="1"/>
</dbReference>
<evidence type="ECO:0000256" key="1">
    <source>
        <dbReference type="ARBA" id="ARBA00000085"/>
    </source>
</evidence>
<name>H6SJT5_PARPM</name>
<dbReference type="Gene3D" id="1.10.287.130">
    <property type="match status" value="1"/>
</dbReference>
<dbReference type="STRING" id="1150469.RSPPHO_01624"/>
<dbReference type="AlphaFoldDB" id="H6SJT5"/>
<evidence type="ECO:0000256" key="7">
    <source>
        <dbReference type="SAM" id="Coils"/>
    </source>
</evidence>
<keyword evidence="6" id="KW-0902">Two-component regulatory system</keyword>
<dbReference type="InterPro" id="IPR004358">
    <property type="entry name" value="Sig_transdc_His_kin-like_C"/>
</dbReference>
<keyword evidence="11" id="KW-1185">Reference proteome</keyword>
<evidence type="ECO:0000259" key="9">
    <source>
        <dbReference type="PROSITE" id="PS50109"/>
    </source>
</evidence>
<dbReference type="PATRIC" id="fig|1150469.3.peg.1829"/>
<dbReference type="GO" id="GO:0000155">
    <property type="term" value="F:phosphorelay sensor kinase activity"/>
    <property type="evidence" value="ECO:0007669"/>
    <property type="project" value="InterPro"/>
</dbReference>
<dbReference type="HOGENOM" id="CLU_026913_0_0_5"/>
<dbReference type="Pfam" id="PF00512">
    <property type="entry name" value="HisKA"/>
    <property type="match status" value="1"/>
</dbReference>
<proteinExistence type="predicted"/>
<dbReference type="EC" id="2.7.13.3" evidence="2"/>
<keyword evidence="5" id="KW-0418">Kinase</keyword>
<dbReference type="Proteomes" id="UP000033220">
    <property type="component" value="Chromosome DSM 122"/>
</dbReference>
<dbReference type="EMBL" id="HE663493">
    <property type="protein sequence ID" value="CCG08250.1"/>
    <property type="molecule type" value="Genomic_DNA"/>
</dbReference>
<feature type="transmembrane region" description="Helical" evidence="8">
    <location>
        <begin position="194"/>
        <end position="215"/>
    </location>
</feature>
<dbReference type="SMART" id="SM00388">
    <property type="entry name" value="HisKA"/>
    <property type="match status" value="1"/>
</dbReference>
<dbReference type="SUPFAM" id="SSF55874">
    <property type="entry name" value="ATPase domain of HSP90 chaperone/DNA topoisomerase II/histidine kinase"/>
    <property type="match status" value="1"/>
</dbReference>
<feature type="domain" description="Histidine kinase" evidence="9">
    <location>
        <begin position="267"/>
        <end position="478"/>
    </location>
</feature>
<dbReference type="SUPFAM" id="SSF47384">
    <property type="entry name" value="Homodimeric domain of signal transducing histidine kinase"/>
    <property type="match status" value="1"/>
</dbReference>
<keyword evidence="8" id="KW-0812">Transmembrane</keyword>
<dbReference type="CDD" id="cd00082">
    <property type="entry name" value="HisKA"/>
    <property type="match status" value="1"/>
</dbReference>
<dbReference type="KEGG" id="rpm:RSPPHO_01624"/>
<protein>
    <recommendedName>
        <fullName evidence="2">histidine kinase</fullName>
        <ecNumber evidence="2">2.7.13.3</ecNumber>
    </recommendedName>
</protein>
<keyword evidence="4 10" id="KW-0808">Transferase</keyword>
<gene>
    <name evidence="10" type="ORF">RSPPHO_01624</name>
</gene>
<dbReference type="InterPro" id="IPR036890">
    <property type="entry name" value="HATPase_C_sf"/>
</dbReference>
<evidence type="ECO:0000256" key="5">
    <source>
        <dbReference type="ARBA" id="ARBA00022777"/>
    </source>
</evidence>
<dbReference type="PROSITE" id="PS50109">
    <property type="entry name" value="HIS_KIN"/>
    <property type="match status" value="1"/>
</dbReference>